<evidence type="ECO:0000313" key="3">
    <source>
        <dbReference type="Proteomes" id="UP000299102"/>
    </source>
</evidence>
<reference evidence="2 3" key="1">
    <citation type="journal article" date="2019" name="Commun. Biol.">
        <title>The bagworm genome reveals a unique fibroin gene that provides high tensile strength.</title>
        <authorList>
            <person name="Kono N."/>
            <person name="Nakamura H."/>
            <person name="Ohtoshi R."/>
            <person name="Tomita M."/>
            <person name="Numata K."/>
            <person name="Arakawa K."/>
        </authorList>
    </citation>
    <scope>NUCLEOTIDE SEQUENCE [LARGE SCALE GENOMIC DNA]</scope>
</reference>
<protein>
    <submittedName>
        <fullName evidence="2">Uncharacterized protein</fullName>
    </submittedName>
</protein>
<evidence type="ECO:0000256" key="1">
    <source>
        <dbReference type="SAM" id="MobiDB-lite"/>
    </source>
</evidence>
<organism evidence="2 3">
    <name type="scientific">Eumeta variegata</name>
    <name type="common">Bagworm moth</name>
    <name type="synonym">Eumeta japonica</name>
    <dbReference type="NCBI Taxonomy" id="151549"/>
    <lineage>
        <taxon>Eukaryota</taxon>
        <taxon>Metazoa</taxon>
        <taxon>Ecdysozoa</taxon>
        <taxon>Arthropoda</taxon>
        <taxon>Hexapoda</taxon>
        <taxon>Insecta</taxon>
        <taxon>Pterygota</taxon>
        <taxon>Neoptera</taxon>
        <taxon>Endopterygota</taxon>
        <taxon>Lepidoptera</taxon>
        <taxon>Glossata</taxon>
        <taxon>Ditrysia</taxon>
        <taxon>Tineoidea</taxon>
        <taxon>Psychidae</taxon>
        <taxon>Oiketicinae</taxon>
        <taxon>Eumeta</taxon>
    </lineage>
</organism>
<gene>
    <name evidence="2" type="ORF">EVAR_72205_1</name>
</gene>
<feature type="region of interest" description="Disordered" evidence="1">
    <location>
        <begin position="1"/>
        <end position="26"/>
    </location>
</feature>
<sequence length="89" mass="9804">MPLAAVSPGRGPVETSTHSRLRDDRSRGLKIMQNTRINIRDTFKKSSGEPKSTTGGAAEYGLYKSMSDRCHSNSRPRGERDRQLVAVAT</sequence>
<evidence type="ECO:0000313" key="2">
    <source>
        <dbReference type="EMBL" id="GBP02445.1"/>
    </source>
</evidence>
<dbReference type="EMBL" id="BGZK01003547">
    <property type="protein sequence ID" value="GBP02445.1"/>
    <property type="molecule type" value="Genomic_DNA"/>
</dbReference>
<name>A0A4C1SKB6_EUMVA</name>
<dbReference type="AlphaFoldDB" id="A0A4C1SKB6"/>
<feature type="region of interest" description="Disordered" evidence="1">
    <location>
        <begin position="67"/>
        <end position="89"/>
    </location>
</feature>
<accession>A0A4C1SKB6</accession>
<keyword evidence="3" id="KW-1185">Reference proteome</keyword>
<dbReference type="Proteomes" id="UP000299102">
    <property type="component" value="Unassembled WGS sequence"/>
</dbReference>
<proteinExistence type="predicted"/>
<feature type="compositionally biased region" description="Basic and acidic residues" evidence="1">
    <location>
        <begin position="67"/>
        <end position="83"/>
    </location>
</feature>
<comment type="caution">
    <text evidence="2">The sequence shown here is derived from an EMBL/GenBank/DDBJ whole genome shotgun (WGS) entry which is preliminary data.</text>
</comment>